<dbReference type="GO" id="GO:0016020">
    <property type="term" value="C:membrane"/>
    <property type="evidence" value="ECO:0007669"/>
    <property type="project" value="UniProtKB-SubCell"/>
</dbReference>
<comment type="subcellular location">
    <subcellularLocation>
        <location evidence="1">Membrane</location>
        <topology evidence="1">Multi-pass membrane protein</topology>
    </subcellularLocation>
</comment>
<dbReference type="STRING" id="1798471.A3A21_03625"/>
<evidence type="ECO:0000256" key="5">
    <source>
        <dbReference type="SAM" id="Phobius"/>
    </source>
</evidence>
<comment type="caution">
    <text evidence="6">The sequence shown here is derived from an EMBL/GenBank/DDBJ whole genome shotgun (WGS) entry which is preliminary data.</text>
</comment>
<evidence type="ECO:0000256" key="4">
    <source>
        <dbReference type="ARBA" id="ARBA00023136"/>
    </source>
</evidence>
<feature type="transmembrane region" description="Helical" evidence="5">
    <location>
        <begin position="81"/>
        <end position="98"/>
    </location>
</feature>
<protein>
    <recommendedName>
        <fullName evidence="8">DoxX family protein</fullName>
    </recommendedName>
</protein>
<evidence type="ECO:0000313" key="7">
    <source>
        <dbReference type="Proteomes" id="UP000176996"/>
    </source>
</evidence>
<evidence type="ECO:0008006" key="8">
    <source>
        <dbReference type="Google" id="ProtNLM"/>
    </source>
</evidence>
<keyword evidence="2 5" id="KW-0812">Transmembrane</keyword>
<dbReference type="Proteomes" id="UP000176996">
    <property type="component" value="Unassembled WGS sequence"/>
</dbReference>
<gene>
    <name evidence="6" type="ORF">A3A21_03625</name>
</gene>
<proteinExistence type="predicted"/>
<evidence type="ECO:0000256" key="2">
    <source>
        <dbReference type="ARBA" id="ARBA00022692"/>
    </source>
</evidence>
<organism evidence="6 7">
    <name type="scientific">Candidatus Jorgensenbacteria bacterium RIFCSPLOWO2_01_FULL_45_25b</name>
    <dbReference type="NCBI Taxonomy" id="1798471"/>
    <lineage>
        <taxon>Bacteria</taxon>
        <taxon>Candidatus Joergenseniibacteriota</taxon>
    </lineage>
</organism>
<keyword evidence="4 5" id="KW-0472">Membrane</keyword>
<name>A0A1F6BXN6_9BACT</name>
<dbReference type="AlphaFoldDB" id="A0A1F6BXN6"/>
<reference evidence="6 7" key="1">
    <citation type="journal article" date="2016" name="Nat. Commun.">
        <title>Thousands of microbial genomes shed light on interconnected biogeochemical processes in an aquifer system.</title>
        <authorList>
            <person name="Anantharaman K."/>
            <person name="Brown C.T."/>
            <person name="Hug L.A."/>
            <person name="Sharon I."/>
            <person name="Castelle C.J."/>
            <person name="Probst A.J."/>
            <person name="Thomas B.C."/>
            <person name="Singh A."/>
            <person name="Wilkins M.J."/>
            <person name="Karaoz U."/>
            <person name="Brodie E.L."/>
            <person name="Williams K.H."/>
            <person name="Hubbard S.S."/>
            <person name="Banfield J.F."/>
        </authorList>
    </citation>
    <scope>NUCLEOTIDE SEQUENCE [LARGE SCALE GENOMIC DNA]</scope>
</reference>
<dbReference type="Pfam" id="PF07681">
    <property type="entry name" value="DoxX"/>
    <property type="match status" value="1"/>
</dbReference>
<feature type="transmembrane region" description="Helical" evidence="5">
    <location>
        <begin position="57"/>
        <end position="74"/>
    </location>
</feature>
<sequence length="139" mass="15475">MFKSLNLRRITPELVLRLGLAGTFLYAGISSLANPSNWIGFIPQWTETLLRLPRETLLLGHGILELLLALALILGIAKRATALIIFFDIALIILLYGIDDVTFRDFGLLMMSLALFLSNKKKPPPEPSQKTGGAPWIFR</sequence>
<dbReference type="InterPro" id="IPR032808">
    <property type="entry name" value="DoxX"/>
</dbReference>
<dbReference type="EMBL" id="MFKK01000009">
    <property type="protein sequence ID" value="OGG41725.1"/>
    <property type="molecule type" value="Genomic_DNA"/>
</dbReference>
<accession>A0A1F6BXN6</accession>
<evidence type="ECO:0000313" key="6">
    <source>
        <dbReference type="EMBL" id="OGG41725.1"/>
    </source>
</evidence>
<keyword evidence="3 5" id="KW-1133">Transmembrane helix</keyword>
<evidence type="ECO:0000256" key="1">
    <source>
        <dbReference type="ARBA" id="ARBA00004141"/>
    </source>
</evidence>
<evidence type="ECO:0000256" key="3">
    <source>
        <dbReference type="ARBA" id="ARBA00022989"/>
    </source>
</evidence>